<organism evidence="1 2">
    <name type="scientific">Vibrio caribbeanicus ATCC BAA-2122</name>
    <dbReference type="NCBI Taxonomy" id="796620"/>
    <lineage>
        <taxon>Bacteria</taxon>
        <taxon>Pseudomonadati</taxon>
        <taxon>Pseudomonadota</taxon>
        <taxon>Gammaproteobacteria</taxon>
        <taxon>Vibrionales</taxon>
        <taxon>Vibrionaceae</taxon>
        <taxon>Vibrio</taxon>
    </lineage>
</organism>
<evidence type="ECO:0000313" key="2">
    <source>
        <dbReference type="Proteomes" id="UP000002943"/>
    </source>
</evidence>
<gene>
    <name evidence="1" type="ORF">VIBC2010_15849</name>
</gene>
<dbReference type="Pfam" id="PF06041">
    <property type="entry name" value="DUF924"/>
    <property type="match status" value="1"/>
</dbReference>
<dbReference type="InterPro" id="IPR011990">
    <property type="entry name" value="TPR-like_helical_dom_sf"/>
</dbReference>
<dbReference type="STRING" id="796620.VIBC2010_15849"/>
<sequence>MYKQILEFWFDEIEPRQWWQKSDDFDRNISDRFGELHNMARAGELFAWRETPQGALAEIILLDQFSRNIYRDSPESFACDPMAVALSQCAINQGFDSQLGKEQRVFFYMAFMHSESRIIHQQAVRYFEKLGIESYLDFEMKHKAIIDKFGRYPHRNLILGRSTTNEELEFLKLPNSSF</sequence>
<dbReference type="eggNOG" id="COG3803">
    <property type="taxonomic scope" value="Bacteria"/>
</dbReference>
<name>E3BEN4_9VIBR</name>
<evidence type="ECO:0000313" key="1">
    <source>
        <dbReference type="EMBL" id="EFP98401.1"/>
    </source>
</evidence>
<proteinExistence type="predicted"/>
<dbReference type="SUPFAM" id="SSF48452">
    <property type="entry name" value="TPR-like"/>
    <property type="match status" value="1"/>
</dbReference>
<protein>
    <recommendedName>
        <fullName evidence="3">Transmembrane protein</fullName>
    </recommendedName>
</protein>
<dbReference type="OrthoDB" id="7593450at2"/>
<dbReference type="AlphaFoldDB" id="E3BEN4"/>
<accession>E3BEN4</accession>
<evidence type="ECO:0008006" key="3">
    <source>
        <dbReference type="Google" id="ProtNLM"/>
    </source>
</evidence>
<keyword evidence="2" id="KW-1185">Reference proteome</keyword>
<dbReference type="Gene3D" id="1.20.58.320">
    <property type="entry name" value="TPR-like"/>
    <property type="match status" value="1"/>
</dbReference>
<reference evidence="1 2" key="1">
    <citation type="journal article" date="2012" name="Int. J. Syst. Evol. Microbiol.">
        <title>Vibrio caribbeanicus sp. nov., isolated from the marine sponge Scleritoderma cyanea.</title>
        <authorList>
            <person name="Hoffmann M."/>
            <person name="Monday S.R."/>
            <person name="Allard M.W."/>
            <person name="Strain E.A."/>
            <person name="Whittaker P."/>
            <person name="Naum M."/>
            <person name="McCarthy P.J."/>
            <person name="Lopez J.V."/>
            <person name="Fischer M."/>
            <person name="Brown E.W."/>
        </authorList>
    </citation>
    <scope>NUCLEOTIDE SEQUENCE [LARGE SCALE GENOMIC DNA]</scope>
    <source>
        <strain evidence="1 2">ATCC BAA-2122</strain>
    </source>
</reference>
<dbReference type="InterPro" id="IPR010323">
    <property type="entry name" value="DUF924"/>
</dbReference>
<comment type="caution">
    <text evidence="1">The sequence shown here is derived from an EMBL/GenBank/DDBJ whole genome shotgun (WGS) entry which is preliminary data.</text>
</comment>
<dbReference type="EMBL" id="AEIU01000003">
    <property type="protein sequence ID" value="EFP98401.1"/>
    <property type="molecule type" value="Genomic_DNA"/>
</dbReference>
<dbReference type="Proteomes" id="UP000002943">
    <property type="component" value="Unassembled WGS sequence"/>
</dbReference>
<dbReference type="Gene3D" id="1.25.40.10">
    <property type="entry name" value="Tetratricopeptide repeat domain"/>
    <property type="match status" value="1"/>
</dbReference>
<dbReference type="RefSeq" id="WP_009599325.1">
    <property type="nucleotide sequence ID" value="NZ_AEIU01000003.1"/>
</dbReference>